<evidence type="ECO:0000259" key="2">
    <source>
        <dbReference type="PROSITE" id="PS51199"/>
    </source>
</evidence>
<dbReference type="PANTHER" id="PTHR30153">
    <property type="entry name" value="REPLICATIVE DNA HELICASE DNAB"/>
    <property type="match status" value="1"/>
</dbReference>
<dbReference type="Gene3D" id="3.40.50.300">
    <property type="entry name" value="P-loop containing nucleotide triphosphate hydrolases"/>
    <property type="match status" value="1"/>
</dbReference>
<organism evidence="3 4">
    <name type="scientific">Nonomuraea typhae</name>
    <dbReference type="NCBI Taxonomy" id="2603600"/>
    <lineage>
        <taxon>Bacteria</taxon>
        <taxon>Bacillati</taxon>
        <taxon>Actinomycetota</taxon>
        <taxon>Actinomycetes</taxon>
        <taxon>Streptosporangiales</taxon>
        <taxon>Streptosporangiaceae</taxon>
        <taxon>Nonomuraea</taxon>
    </lineage>
</organism>
<dbReference type="Pfam" id="PF03796">
    <property type="entry name" value="DnaB_C"/>
    <property type="match status" value="1"/>
</dbReference>
<dbReference type="InterPro" id="IPR007694">
    <property type="entry name" value="DNA_helicase_DnaB-like_C"/>
</dbReference>
<reference evidence="3 4" key="1">
    <citation type="submission" date="2024-10" db="EMBL/GenBank/DDBJ databases">
        <title>The Natural Products Discovery Center: Release of the First 8490 Sequenced Strains for Exploring Actinobacteria Biosynthetic Diversity.</title>
        <authorList>
            <person name="Kalkreuter E."/>
            <person name="Kautsar S.A."/>
            <person name="Yang D."/>
            <person name="Bader C.D."/>
            <person name="Teijaro C.N."/>
            <person name="Fluegel L."/>
            <person name="Davis C.M."/>
            <person name="Simpson J.R."/>
            <person name="Lauterbach L."/>
            <person name="Steele A.D."/>
            <person name="Gui C."/>
            <person name="Meng S."/>
            <person name="Li G."/>
            <person name="Viehrig K."/>
            <person name="Ye F."/>
            <person name="Su P."/>
            <person name="Kiefer A.F."/>
            <person name="Nichols A."/>
            <person name="Cepeda A.J."/>
            <person name="Yan W."/>
            <person name="Fan B."/>
            <person name="Jiang Y."/>
            <person name="Adhikari A."/>
            <person name="Zheng C.-J."/>
            <person name="Schuster L."/>
            <person name="Cowan T.M."/>
            <person name="Smanski M.J."/>
            <person name="Chevrette M.G."/>
            <person name="De Carvalho L.P.S."/>
            <person name="Shen B."/>
        </authorList>
    </citation>
    <scope>NUCLEOTIDE SEQUENCE [LARGE SCALE GENOMIC DNA]</scope>
    <source>
        <strain evidence="3 4">NPDC050545</strain>
    </source>
</reference>
<name>A0ABW7YJ39_9ACTN</name>
<keyword evidence="4" id="KW-1185">Reference proteome</keyword>
<evidence type="ECO:0000256" key="1">
    <source>
        <dbReference type="ARBA" id="ARBA00022515"/>
    </source>
</evidence>
<dbReference type="SUPFAM" id="SSF52540">
    <property type="entry name" value="P-loop containing nucleoside triphosphate hydrolases"/>
    <property type="match status" value="1"/>
</dbReference>
<protein>
    <submittedName>
        <fullName evidence="3">DnaB-like helicase C-terminal domain-containing protein</fullName>
    </submittedName>
</protein>
<proteinExistence type="predicted"/>
<dbReference type="EMBL" id="JBITGY010000001">
    <property type="protein sequence ID" value="MFI6495916.1"/>
    <property type="molecule type" value="Genomic_DNA"/>
</dbReference>
<dbReference type="RefSeq" id="WP_397077712.1">
    <property type="nucleotide sequence ID" value="NZ_JBITGY010000001.1"/>
</dbReference>
<accession>A0ABW7YJ39</accession>
<evidence type="ECO:0000313" key="3">
    <source>
        <dbReference type="EMBL" id="MFI6495916.1"/>
    </source>
</evidence>
<comment type="caution">
    <text evidence="3">The sequence shown here is derived from an EMBL/GenBank/DDBJ whole genome shotgun (WGS) entry which is preliminary data.</text>
</comment>
<dbReference type="InterPro" id="IPR003593">
    <property type="entry name" value="AAA+_ATPase"/>
</dbReference>
<dbReference type="PROSITE" id="PS51199">
    <property type="entry name" value="SF4_HELICASE"/>
    <property type="match status" value="1"/>
</dbReference>
<dbReference type="PANTHER" id="PTHR30153:SF2">
    <property type="entry name" value="REPLICATIVE DNA HELICASE"/>
    <property type="match status" value="1"/>
</dbReference>
<keyword evidence="1" id="KW-0639">Primosome</keyword>
<dbReference type="InterPro" id="IPR027417">
    <property type="entry name" value="P-loop_NTPase"/>
</dbReference>
<gene>
    <name evidence="3" type="ORF">ACIBG2_00940</name>
</gene>
<feature type="domain" description="SF4 helicase" evidence="2">
    <location>
        <begin position="149"/>
        <end position="404"/>
    </location>
</feature>
<dbReference type="SMART" id="SM00382">
    <property type="entry name" value="AAA"/>
    <property type="match status" value="1"/>
</dbReference>
<sequence length="420" mass="46382">MDVERLLISKVIEESDLGPAAEIGITKEWFADPSSAQVWAMITEHKAKYGNVPSIGAVRKDYPTYKLLAAEEGLPYLVDQMRTHRHLVLQEAAVTDAANLIVRGQADRVSERLHQVLAELARSSAVSSDIDLSQTSEERLAHYAELAKLDGGLRGIPTGFPAIDRALQGSEPGQLITLVGPPKAGKSTSLLLMTKEANDSGYEPLLVGFEMSNREQYERLDSIRAKISHARLRSGTLTPKEQRQLERAIKVQASLPSFHMTQDASSVMTLTGLRAKIEKIDPDIVFVDGVYMMQDEEGEPSGSPQALTNITRGLKRMAQQIQKPIIISTQALESKMNGKKLRTDSVGYSSSFFQDSDALIGVENTDDPAIKRMIILGARNAATMETFYRWCWDPVEFIELEGNPFEGEGIDEDKAATYGW</sequence>
<dbReference type="Proteomes" id="UP001612741">
    <property type="component" value="Unassembled WGS sequence"/>
</dbReference>
<evidence type="ECO:0000313" key="4">
    <source>
        <dbReference type="Proteomes" id="UP001612741"/>
    </source>
</evidence>